<dbReference type="InterPro" id="IPR038366">
    <property type="entry name" value="Znf_CppX_C4_sf"/>
</dbReference>
<evidence type="ECO:0000313" key="4">
    <source>
        <dbReference type="Proteomes" id="UP000316649"/>
    </source>
</evidence>
<evidence type="ECO:0000256" key="1">
    <source>
        <dbReference type="PROSITE-ProRule" id="PRU01250"/>
    </source>
</evidence>
<dbReference type="EMBL" id="VMNH01000005">
    <property type="protein sequence ID" value="TVO76932.1"/>
    <property type="molecule type" value="Genomic_DNA"/>
</dbReference>
<dbReference type="InterPro" id="IPR010603">
    <property type="entry name" value="Znf_CppX_C4"/>
</dbReference>
<organism evidence="3 4">
    <name type="scientific">Sedimenticola selenatireducens</name>
    <dbReference type="NCBI Taxonomy" id="191960"/>
    <lineage>
        <taxon>Bacteria</taxon>
        <taxon>Pseudomonadati</taxon>
        <taxon>Pseudomonadota</taxon>
        <taxon>Gammaproteobacteria</taxon>
        <taxon>Chromatiales</taxon>
        <taxon>Sedimenticolaceae</taxon>
        <taxon>Sedimenticola</taxon>
    </lineage>
</organism>
<feature type="binding site" evidence="1">
    <location>
        <position position="42"/>
    </location>
    <ligand>
        <name>Zn(2+)</name>
        <dbReference type="ChEBI" id="CHEBI:29105"/>
    </ligand>
</feature>
<comment type="similarity">
    <text evidence="1">Belongs to the ClpX chaperone family.</text>
</comment>
<comment type="caution">
    <text evidence="3">The sequence shown here is derived from an EMBL/GenBank/DDBJ whole genome shotgun (WGS) entry which is preliminary data.</text>
</comment>
<evidence type="ECO:0000259" key="2">
    <source>
        <dbReference type="PROSITE" id="PS51902"/>
    </source>
</evidence>
<dbReference type="GO" id="GO:0046983">
    <property type="term" value="F:protein dimerization activity"/>
    <property type="evidence" value="ECO:0007669"/>
    <property type="project" value="UniProtKB-UniRule"/>
</dbReference>
<dbReference type="OrthoDB" id="6466729at2"/>
<dbReference type="Pfam" id="PF06689">
    <property type="entry name" value="zf-C4_ClpX"/>
    <property type="match status" value="1"/>
</dbReference>
<reference evidence="3 4" key="1">
    <citation type="submission" date="2019-07" db="EMBL/GenBank/DDBJ databases">
        <title>The pathways for chlorine oxyanion respiration interact through the shared metabolite chlorate.</title>
        <authorList>
            <person name="Barnum T.P."/>
            <person name="Cheng Y."/>
            <person name="Hill K.A."/>
            <person name="Lucas L.N."/>
            <person name="Carlson H.K."/>
            <person name="Coates J.D."/>
        </authorList>
    </citation>
    <scope>NUCLEOTIDE SEQUENCE [LARGE SCALE GENOMIC DNA]</scope>
    <source>
        <strain evidence="3 4">BK-1</strain>
    </source>
</reference>
<dbReference type="PROSITE" id="PS51902">
    <property type="entry name" value="CLPX_ZB"/>
    <property type="match status" value="1"/>
</dbReference>
<feature type="domain" description="ClpX-type ZB" evidence="2">
    <location>
        <begin position="5"/>
        <end position="58"/>
    </location>
</feature>
<name>A0A557SHX5_9GAMM</name>
<dbReference type="Proteomes" id="UP000316649">
    <property type="component" value="Unassembled WGS sequence"/>
</dbReference>
<dbReference type="GO" id="GO:0006457">
    <property type="term" value="P:protein folding"/>
    <property type="evidence" value="ECO:0007669"/>
    <property type="project" value="UniProtKB-UniRule"/>
</dbReference>
<evidence type="ECO:0000313" key="3">
    <source>
        <dbReference type="EMBL" id="TVO76932.1"/>
    </source>
</evidence>
<keyword evidence="4" id="KW-1185">Reference proteome</keyword>
<feature type="binding site" evidence="1">
    <location>
        <position position="17"/>
    </location>
    <ligand>
        <name>Zn(2+)</name>
        <dbReference type="ChEBI" id="CHEBI:29105"/>
    </ligand>
</feature>
<dbReference type="SUPFAM" id="SSF57716">
    <property type="entry name" value="Glucocorticoid receptor-like (DNA-binding domain)"/>
    <property type="match status" value="1"/>
</dbReference>
<keyword evidence="1" id="KW-0143">Chaperone</keyword>
<dbReference type="GO" id="GO:0051082">
    <property type="term" value="F:unfolded protein binding"/>
    <property type="evidence" value="ECO:0007669"/>
    <property type="project" value="UniProtKB-UniRule"/>
</dbReference>
<gene>
    <name evidence="3" type="ORF">FHP88_05780</name>
</gene>
<dbReference type="InterPro" id="IPR059188">
    <property type="entry name" value="Znf_CLPX-like"/>
</dbReference>
<feature type="binding site" evidence="1">
    <location>
        <position position="39"/>
    </location>
    <ligand>
        <name>Zn(2+)</name>
        <dbReference type="ChEBI" id="CHEBI:29105"/>
    </ligand>
</feature>
<dbReference type="SMART" id="SM00994">
    <property type="entry name" value="zf-C4_ClpX"/>
    <property type="match status" value="1"/>
</dbReference>
<sequence>MNKKIGPTKTKPEPPFCSFCGKGSNQVKKMVQGPSAYICSDCIENYRTKLVNDSEKAE</sequence>
<feature type="binding site" evidence="1">
    <location>
        <position position="20"/>
    </location>
    <ligand>
        <name>Zn(2+)</name>
        <dbReference type="ChEBI" id="CHEBI:29105"/>
    </ligand>
</feature>
<proteinExistence type="inferred from homology"/>
<protein>
    <recommendedName>
        <fullName evidence="2">ClpX-type ZB domain-containing protein</fullName>
    </recommendedName>
</protein>
<dbReference type="AlphaFoldDB" id="A0A557SHX5"/>
<dbReference type="Gene3D" id="6.20.220.10">
    <property type="entry name" value="ClpX chaperone, C4-type zinc finger domain"/>
    <property type="match status" value="1"/>
</dbReference>
<dbReference type="GO" id="GO:0008270">
    <property type="term" value="F:zinc ion binding"/>
    <property type="evidence" value="ECO:0007669"/>
    <property type="project" value="UniProtKB-UniRule"/>
</dbReference>
<accession>A0A557SHX5</accession>
<keyword evidence="1" id="KW-0479">Metal-binding</keyword>
<keyword evidence="1" id="KW-0862">Zinc</keyword>